<dbReference type="EMBL" id="KJ434027">
    <property type="protein sequence ID" value="AHX82989.1"/>
    <property type="molecule type" value="Genomic_DNA"/>
</dbReference>
<evidence type="ECO:0000313" key="1">
    <source>
        <dbReference type="EMBL" id="AHX82989.1"/>
    </source>
</evidence>
<proteinExistence type="predicted"/>
<keyword evidence="1" id="KW-0496">Mitochondrion</keyword>
<accession>A0A088CAE3</accession>
<protein>
    <submittedName>
        <fullName evidence="1">Uncharacterized protein</fullName>
    </submittedName>
</protein>
<gene>
    <name evidence="1" type="ORF">SBORM_0021</name>
</gene>
<geneLocation type="mitochondrion" evidence="1"/>
<name>A0A088CAE3_9HELO</name>
<reference evidence="1" key="1">
    <citation type="journal article" date="2014" name="PLoS ONE">
        <title>The 203 kbp Mitochondrial Genome of the Phytopathogenic Fungus Sclerotinia borealis Reveals Multiple Invasions of Introns and Genomic Duplications.</title>
        <authorList>
            <person name="Mardanov A.V."/>
            <person name="Beletsky A.V."/>
            <person name="Kadnikov V.V."/>
            <person name="Ignatov A.N."/>
            <person name="Ravin N.V."/>
        </authorList>
    </citation>
    <scope>NUCLEOTIDE SEQUENCE</scope>
    <source>
        <strain evidence="1">F-4128</strain>
    </source>
</reference>
<dbReference type="AlphaFoldDB" id="A0A088CAE3"/>
<organism evidence="1">
    <name type="scientific">Sclerotinia borealis</name>
    <dbReference type="NCBI Taxonomy" id="77105"/>
    <lineage>
        <taxon>Eukaryota</taxon>
        <taxon>Fungi</taxon>
        <taxon>Dikarya</taxon>
        <taxon>Ascomycota</taxon>
        <taxon>Pezizomycotina</taxon>
        <taxon>Leotiomycetes</taxon>
        <taxon>Helotiales</taxon>
        <taxon>Sclerotiniaceae</taxon>
        <taxon>Sclerotinia</taxon>
    </lineage>
</organism>
<dbReference type="RefSeq" id="YP_009072325.1">
    <property type="nucleotide sequence ID" value="NC_025200.1"/>
</dbReference>
<dbReference type="GeneID" id="20497962"/>
<sequence>MSRLRASFTHLLSSFSTRERLFPRASPGWINSSSTGFVLCVHLIDSTTSPPIYYPLPSPLYTGVERQASLLNLKKESPFSCLLLFMLCKKKHKKNIWLA</sequence>